<accession>A0A067JQP7</accession>
<dbReference type="PANTHER" id="PTHR12668">
    <property type="entry name" value="TRANSMEMBRANE PROTEIN 14, 15"/>
    <property type="match status" value="1"/>
</dbReference>
<dbReference type="AlphaFoldDB" id="A0A067JQP7"/>
<sequence>MALGLGSSRSLKFQYLLNPKICTVSIEAPKGLGIGSHSLSSRSIVAFAASHEESRNSEIEVEKESNDSEESQEAWKKALDNFKEQALKMQSLSQEAYKVYSKKALVVLEETLVQLESQSDKMAKELTVEAKNFLTVAAETSPEPVKDVVSTFASSTDDIKQFSDVRDFYIGIPYGLLLQVGGFLSFMLTGSISAIRFGFVLGGFLLGLSLLSLQSYRRGEPSPITLKGQTAIAAVLFLRELRLLSQRASFFTFVATVISGAAVAFYLYRVVLNAKESREPDFGPGAEN</sequence>
<organism evidence="7 8">
    <name type="scientific">Jatropha curcas</name>
    <name type="common">Barbados nut</name>
    <dbReference type="NCBI Taxonomy" id="180498"/>
    <lineage>
        <taxon>Eukaryota</taxon>
        <taxon>Viridiplantae</taxon>
        <taxon>Streptophyta</taxon>
        <taxon>Embryophyta</taxon>
        <taxon>Tracheophyta</taxon>
        <taxon>Spermatophyta</taxon>
        <taxon>Magnoliopsida</taxon>
        <taxon>eudicotyledons</taxon>
        <taxon>Gunneridae</taxon>
        <taxon>Pentapetalae</taxon>
        <taxon>rosids</taxon>
        <taxon>fabids</taxon>
        <taxon>Malpighiales</taxon>
        <taxon>Euphorbiaceae</taxon>
        <taxon>Crotonoideae</taxon>
        <taxon>Jatropheae</taxon>
        <taxon>Jatropha</taxon>
    </lineage>
</organism>
<dbReference type="OrthoDB" id="768548at2759"/>
<evidence type="ECO:0000313" key="7">
    <source>
        <dbReference type="EMBL" id="KDP21864.1"/>
    </source>
</evidence>
<evidence type="ECO:0000256" key="2">
    <source>
        <dbReference type="ARBA" id="ARBA00007590"/>
    </source>
</evidence>
<evidence type="ECO:0000256" key="1">
    <source>
        <dbReference type="ARBA" id="ARBA00004370"/>
    </source>
</evidence>
<dbReference type="PANTHER" id="PTHR12668:SF43">
    <property type="entry name" value="TRANSMEMBRANE PROTEIN 14 HOMOLOG"/>
    <property type="match status" value="1"/>
</dbReference>
<dbReference type="InterPro" id="IPR005349">
    <property type="entry name" value="TMEM14"/>
</dbReference>
<gene>
    <name evidence="7" type="ORF">JCGZ_00651</name>
</gene>
<dbReference type="Proteomes" id="UP000027138">
    <property type="component" value="Unassembled WGS sequence"/>
</dbReference>
<reference evidence="7 8" key="1">
    <citation type="journal article" date="2014" name="PLoS ONE">
        <title>Global Analysis of Gene Expression Profiles in Physic Nut (Jatropha curcas L.) Seedlings Exposed to Salt Stress.</title>
        <authorList>
            <person name="Zhang L."/>
            <person name="Zhang C."/>
            <person name="Wu P."/>
            <person name="Chen Y."/>
            <person name="Li M."/>
            <person name="Jiang H."/>
            <person name="Wu G."/>
        </authorList>
    </citation>
    <scope>NUCLEOTIDE SEQUENCE [LARGE SCALE GENOMIC DNA]</scope>
    <source>
        <strain evidence="8">cv. GZQX0401</strain>
        <tissue evidence="7">Young leaves</tissue>
    </source>
</reference>
<evidence type="ECO:0000256" key="4">
    <source>
        <dbReference type="ARBA" id="ARBA00022989"/>
    </source>
</evidence>
<evidence type="ECO:0000313" key="8">
    <source>
        <dbReference type="Proteomes" id="UP000027138"/>
    </source>
</evidence>
<keyword evidence="4 6" id="KW-1133">Transmembrane helix</keyword>
<dbReference type="Pfam" id="PF03647">
    <property type="entry name" value="Tmemb_14"/>
    <property type="match status" value="1"/>
</dbReference>
<evidence type="ECO:0000256" key="3">
    <source>
        <dbReference type="ARBA" id="ARBA00022692"/>
    </source>
</evidence>
<dbReference type="InterPro" id="IPR044890">
    <property type="entry name" value="TMEM14_sf"/>
</dbReference>
<keyword evidence="3 6" id="KW-0812">Transmembrane</keyword>
<keyword evidence="5 6" id="KW-0472">Membrane</keyword>
<dbReference type="Gene3D" id="1.10.10.1740">
    <property type="entry name" value="Transmembrane protein 14-like"/>
    <property type="match status" value="1"/>
</dbReference>
<name>A0A067JQP7_JATCU</name>
<evidence type="ECO:0000256" key="6">
    <source>
        <dbReference type="SAM" id="Phobius"/>
    </source>
</evidence>
<proteinExistence type="inferred from homology"/>
<feature type="transmembrane region" description="Helical" evidence="6">
    <location>
        <begin position="168"/>
        <end position="188"/>
    </location>
</feature>
<comment type="similarity">
    <text evidence="2">Belongs to the TMEM14 family.</text>
</comment>
<feature type="transmembrane region" description="Helical" evidence="6">
    <location>
        <begin position="194"/>
        <end position="213"/>
    </location>
</feature>
<evidence type="ECO:0000256" key="5">
    <source>
        <dbReference type="ARBA" id="ARBA00023136"/>
    </source>
</evidence>
<comment type="subcellular location">
    <subcellularLocation>
        <location evidence="1">Membrane</location>
    </subcellularLocation>
</comment>
<dbReference type="STRING" id="180498.A0A067JQP7"/>
<feature type="transmembrane region" description="Helical" evidence="6">
    <location>
        <begin position="248"/>
        <end position="268"/>
    </location>
</feature>
<dbReference type="GO" id="GO:0009706">
    <property type="term" value="C:chloroplast inner membrane"/>
    <property type="evidence" value="ECO:0007669"/>
    <property type="project" value="TreeGrafter"/>
</dbReference>
<keyword evidence="8" id="KW-1185">Reference proteome</keyword>
<dbReference type="GO" id="GO:0015245">
    <property type="term" value="F:fatty acid transmembrane transporter activity"/>
    <property type="evidence" value="ECO:0007669"/>
    <property type="project" value="TreeGrafter"/>
</dbReference>
<dbReference type="EMBL" id="KK915560">
    <property type="protein sequence ID" value="KDP21864.1"/>
    <property type="molecule type" value="Genomic_DNA"/>
</dbReference>
<protein>
    <submittedName>
        <fullName evidence="7">Uncharacterized protein</fullName>
    </submittedName>
</protein>